<evidence type="ECO:0000256" key="2">
    <source>
        <dbReference type="ARBA" id="ARBA00022460"/>
    </source>
</evidence>
<evidence type="ECO:0000256" key="4">
    <source>
        <dbReference type="ARBA" id="ARBA00022692"/>
    </source>
</evidence>
<feature type="chain" id="PRO_5002729199" evidence="10">
    <location>
        <begin position="21"/>
        <end position="505"/>
    </location>
</feature>
<dbReference type="KEGG" id="cbr:CBG_24630"/>
<dbReference type="CTD" id="8590384"/>
<evidence type="ECO:0000256" key="8">
    <source>
        <dbReference type="SAM" id="MobiDB-lite"/>
    </source>
</evidence>
<evidence type="ECO:0000313" key="14">
    <source>
        <dbReference type="WormBase" id="CBG24630"/>
    </source>
</evidence>
<comment type="subcellular location">
    <subcellularLocation>
        <location evidence="1">Cell membrane</location>
        <topology evidence="1">Single-pass type I membrane protein</topology>
    </subcellularLocation>
</comment>
<dbReference type="GeneID" id="8590384"/>
<dbReference type="AlphaFoldDB" id="A8WL51"/>
<evidence type="ECO:0000256" key="5">
    <source>
        <dbReference type="ARBA" id="ARBA00022729"/>
    </source>
</evidence>
<keyword evidence="7 9" id="KW-0472">Membrane</keyword>
<dbReference type="EMBL" id="HE601521">
    <property type="protein sequence ID" value="CAP21196.1"/>
    <property type="molecule type" value="Genomic_DNA"/>
</dbReference>
<feature type="transmembrane region" description="Helical" evidence="9">
    <location>
        <begin position="423"/>
        <end position="445"/>
    </location>
</feature>
<evidence type="ECO:0000256" key="3">
    <source>
        <dbReference type="ARBA" id="ARBA00022475"/>
    </source>
</evidence>
<dbReference type="SMART" id="SM00241">
    <property type="entry name" value="ZP"/>
    <property type="match status" value="1"/>
</dbReference>
<feature type="domain" description="ZP" evidence="11">
    <location>
        <begin position="37"/>
        <end position="289"/>
    </location>
</feature>
<evidence type="ECO:0000259" key="11">
    <source>
        <dbReference type="PROSITE" id="PS51034"/>
    </source>
</evidence>
<dbReference type="InterPro" id="IPR056953">
    <property type="entry name" value="CUT_N"/>
</dbReference>
<protein>
    <submittedName>
        <fullName evidence="12">Protein CBG24630</fullName>
    </submittedName>
</protein>
<dbReference type="GO" id="GO:0042302">
    <property type="term" value="F:structural constituent of cuticle"/>
    <property type="evidence" value="ECO:0007669"/>
    <property type="project" value="UniProtKB-KW"/>
</dbReference>
<keyword evidence="4 9" id="KW-0812">Transmembrane</keyword>
<organism evidence="12 13">
    <name type="scientific">Caenorhabditis briggsae</name>
    <dbReference type="NCBI Taxonomy" id="6238"/>
    <lineage>
        <taxon>Eukaryota</taxon>
        <taxon>Metazoa</taxon>
        <taxon>Ecdysozoa</taxon>
        <taxon>Nematoda</taxon>
        <taxon>Chromadorea</taxon>
        <taxon>Rhabditida</taxon>
        <taxon>Rhabditina</taxon>
        <taxon>Rhabditomorpha</taxon>
        <taxon>Rhabditoidea</taxon>
        <taxon>Rhabditidae</taxon>
        <taxon>Peloderinae</taxon>
        <taxon>Caenorhabditis</taxon>
    </lineage>
</organism>
<evidence type="ECO:0000313" key="12">
    <source>
        <dbReference type="EMBL" id="CAP21196.1"/>
    </source>
</evidence>
<evidence type="ECO:0000256" key="7">
    <source>
        <dbReference type="ARBA" id="ARBA00023136"/>
    </source>
</evidence>
<keyword evidence="2" id="KW-0193">Cuticle</keyword>
<feature type="signal peptide" evidence="10">
    <location>
        <begin position="1"/>
        <end position="20"/>
    </location>
</feature>
<dbReference type="RefSeq" id="XP_002648381.1">
    <property type="nucleotide sequence ID" value="XM_002648335.1"/>
</dbReference>
<dbReference type="InterPro" id="IPR001507">
    <property type="entry name" value="ZP_dom"/>
</dbReference>
<keyword evidence="6 9" id="KW-1133">Transmembrane helix</keyword>
<keyword evidence="5 10" id="KW-0732">Signal</keyword>
<dbReference type="PANTHER" id="PTHR22907">
    <property type="entry name" value="GH04558P"/>
    <property type="match status" value="1"/>
</dbReference>
<accession>A8WL51</accession>
<sequence length="505" mass="57084">MKSYILSFWIFWSFVDFSNSAQVPRIQNGIVGEPEVICDIRHIKITMKTKDTFVGNLYAKGFFHKSECRVRGNSTANSVEIVIPVDSDCGIRRKRMMNPRGILLDTIVILMFHPVFLTQTDRSYHVQCQYTESERTVTNALDVSMQPASELPQSIQQNDEESAPVCKYEVLMESANGPPLTHATVGDLVYHKYGWSCDGSNKEMFCMTVHSCVVDDGQGFGQKLVDENGCSLDAFILKELEYKEKNLEAGQMSSVFKFADKPTVFFSCMIRVEMKESAEMPCVVPTEKCKNRSPSESQNLDVMTSKKVSDEIPAGFPRPPNDTRLQNSGKFSTDSDFSDFIDDELEVEVDKMGKISASTMNRLIRRDISGNKNKILADLDVVAPSVDVQDLPESELGTLRKDKSRKLLKTVSSSEVCFTKTNIILSLLILVALGIVTVSLMYLVISRIAEKELLEFSDILVFQNFWTFRFLGYLDFSDFQFSFGISRNSLEKSARNFHCQISRDE</sequence>
<dbReference type="FunCoup" id="A8WL51">
    <property type="interactions" value="98"/>
</dbReference>
<dbReference type="HOGENOM" id="CLU_037896_1_1_1"/>
<dbReference type="GO" id="GO:0005886">
    <property type="term" value="C:plasma membrane"/>
    <property type="evidence" value="ECO:0007669"/>
    <property type="project" value="UniProtKB-SubCell"/>
</dbReference>
<keyword evidence="3" id="KW-1003">Cell membrane</keyword>
<dbReference type="eggNOG" id="ENOG502SNU8">
    <property type="taxonomic scope" value="Eukaryota"/>
</dbReference>
<reference evidence="12 13" key="1">
    <citation type="journal article" date="2003" name="PLoS Biol.">
        <title>The genome sequence of Caenorhabditis briggsae: a platform for comparative genomics.</title>
        <authorList>
            <person name="Stein L.D."/>
            <person name="Bao Z."/>
            <person name="Blasiar D."/>
            <person name="Blumenthal T."/>
            <person name="Brent M.R."/>
            <person name="Chen N."/>
            <person name="Chinwalla A."/>
            <person name="Clarke L."/>
            <person name="Clee C."/>
            <person name="Coghlan A."/>
            <person name="Coulson A."/>
            <person name="D'Eustachio P."/>
            <person name="Fitch D.H."/>
            <person name="Fulton L.A."/>
            <person name="Fulton R.E."/>
            <person name="Griffiths-Jones S."/>
            <person name="Harris T.W."/>
            <person name="Hillier L.W."/>
            <person name="Kamath R."/>
            <person name="Kuwabara P.E."/>
            <person name="Mardis E.R."/>
            <person name="Marra M.A."/>
            <person name="Miner T.L."/>
            <person name="Minx P."/>
            <person name="Mullikin J.C."/>
            <person name="Plumb R.W."/>
            <person name="Rogers J."/>
            <person name="Schein J.E."/>
            <person name="Sohrmann M."/>
            <person name="Spieth J."/>
            <person name="Stajich J.E."/>
            <person name="Wei C."/>
            <person name="Willey D."/>
            <person name="Wilson R.K."/>
            <person name="Durbin R."/>
            <person name="Waterston R.H."/>
        </authorList>
    </citation>
    <scope>NUCLEOTIDE SEQUENCE [LARGE SCALE GENOMIC DNA]</scope>
    <source>
        <strain evidence="12 13">AF16</strain>
    </source>
</reference>
<reference evidence="12 13" key="2">
    <citation type="journal article" date="2011" name="PLoS Genet.">
        <title>Caenorhabditis briggsae recombinant inbred line genotypes reveal inter-strain incompatibility and the evolution of recombination.</title>
        <authorList>
            <person name="Ross J.A."/>
            <person name="Koboldt D.C."/>
            <person name="Staisch J.E."/>
            <person name="Chamberlin H.M."/>
            <person name="Gupta B.P."/>
            <person name="Miller R.D."/>
            <person name="Baird S.E."/>
            <person name="Haag E.S."/>
        </authorList>
    </citation>
    <scope>NUCLEOTIDE SEQUENCE [LARGE SCALE GENOMIC DNA]</scope>
    <source>
        <strain evidence="12 13">AF16</strain>
    </source>
</reference>
<dbReference type="PANTHER" id="PTHR22907:SF1">
    <property type="entry name" value="ZP DOMAIN-CONTAINING PROTEIN"/>
    <property type="match status" value="1"/>
</dbReference>
<dbReference type="Pfam" id="PF25057">
    <property type="entry name" value="CUT_N"/>
    <property type="match status" value="1"/>
</dbReference>
<proteinExistence type="predicted"/>
<dbReference type="InParanoid" id="A8WL51"/>
<evidence type="ECO:0000256" key="1">
    <source>
        <dbReference type="ARBA" id="ARBA00004251"/>
    </source>
</evidence>
<dbReference type="Pfam" id="PF25301">
    <property type="entry name" value="CUT_C"/>
    <property type="match status" value="1"/>
</dbReference>
<dbReference type="WormBase" id="CBG24630">
    <property type="protein sequence ID" value="CBP45321"/>
    <property type="gene ID" value="WBGene00042699"/>
    <property type="gene designation" value="Cbr-cutl-4"/>
</dbReference>
<feature type="region of interest" description="Disordered" evidence="8">
    <location>
        <begin position="288"/>
        <end position="328"/>
    </location>
</feature>
<dbReference type="PROSITE" id="PS51034">
    <property type="entry name" value="ZP_2"/>
    <property type="match status" value="1"/>
</dbReference>
<evidence type="ECO:0000313" key="13">
    <source>
        <dbReference type="Proteomes" id="UP000008549"/>
    </source>
</evidence>
<dbReference type="OMA" id="CMIRVEM"/>
<dbReference type="InterPro" id="IPR051962">
    <property type="entry name" value="Cuticlin"/>
</dbReference>
<gene>
    <name evidence="14" type="primary">cutl-4</name>
    <name evidence="12 14" type="ORF">CBG24630</name>
    <name evidence="12" type="ORF">CBG_24630</name>
</gene>
<name>A8WL51_CAEBR</name>
<evidence type="ECO:0000256" key="9">
    <source>
        <dbReference type="SAM" id="Phobius"/>
    </source>
</evidence>
<evidence type="ECO:0000256" key="6">
    <source>
        <dbReference type="ARBA" id="ARBA00022989"/>
    </source>
</evidence>
<dbReference type="InterPro" id="IPR057475">
    <property type="entry name" value="CUT_C"/>
</dbReference>
<feature type="compositionally biased region" description="Polar residues" evidence="8">
    <location>
        <begin position="292"/>
        <end position="302"/>
    </location>
</feature>
<dbReference type="Proteomes" id="UP000008549">
    <property type="component" value="Unassembled WGS sequence"/>
</dbReference>
<keyword evidence="13" id="KW-1185">Reference proteome</keyword>
<evidence type="ECO:0000256" key="10">
    <source>
        <dbReference type="SAM" id="SignalP"/>
    </source>
</evidence>